<dbReference type="EMBL" id="CAJNNW010026661">
    <property type="protein sequence ID" value="CAE8686901.1"/>
    <property type="molecule type" value="Genomic_DNA"/>
</dbReference>
<gene>
    <name evidence="2" type="ORF">PGLA2088_LOCUS25195</name>
</gene>
<reference evidence="2" key="1">
    <citation type="submission" date="2021-02" db="EMBL/GenBank/DDBJ databases">
        <authorList>
            <person name="Dougan E. K."/>
            <person name="Rhodes N."/>
            <person name="Thang M."/>
            <person name="Chan C."/>
        </authorList>
    </citation>
    <scope>NUCLEOTIDE SEQUENCE</scope>
</reference>
<evidence type="ECO:0000313" key="3">
    <source>
        <dbReference type="Proteomes" id="UP000626109"/>
    </source>
</evidence>
<dbReference type="AlphaFoldDB" id="A0A813JYZ4"/>
<feature type="non-terminal residue" evidence="2">
    <location>
        <position position="1"/>
    </location>
</feature>
<evidence type="ECO:0000313" key="2">
    <source>
        <dbReference type="EMBL" id="CAE8686901.1"/>
    </source>
</evidence>
<accession>A0A813JYZ4</accession>
<name>A0A813JYZ4_POLGL</name>
<evidence type="ECO:0000256" key="1">
    <source>
        <dbReference type="SAM" id="MobiDB-lite"/>
    </source>
</evidence>
<organism evidence="2 3">
    <name type="scientific">Polarella glacialis</name>
    <name type="common">Dinoflagellate</name>
    <dbReference type="NCBI Taxonomy" id="89957"/>
    <lineage>
        <taxon>Eukaryota</taxon>
        <taxon>Sar</taxon>
        <taxon>Alveolata</taxon>
        <taxon>Dinophyceae</taxon>
        <taxon>Suessiales</taxon>
        <taxon>Suessiaceae</taxon>
        <taxon>Polarella</taxon>
    </lineage>
</organism>
<protein>
    <submittedName>
        <fullName evidence="2">Uncharacterized protein</fullName>
    </submittedName>
</protein>
<feature type="region of interest" description="Disordered" evidence="1">
    <location>
        <begin position="122"/>
        <end position="201"/>
    </location>
</feature>
<comment type="caution">
    <text evidence="2">The sequence shown here is derived from an EMBL/GenBank/DDBJ whole genome shotgun (WGS) entry which is preliminary data.</text>
</comment>
<proteinExistence type="predicted"/>
<dbReference type="Proteomes" id="UP000626109">
    <property type="component" value="Unassembled WGS sequence"/>
</dbReference>
<feature type="compositionally biased region" description="Low complexity" evidence="1">
    <location>
        <begin position="158"/>
        <end position="174"/>
    </location>
</feature>
<sequence length="216" mass="23171">MLGDCFKQLARISDVAVQSQEQVWEELQKKVKELFEAESKSLMCLVSQRIEEEQQKAALSRKAEIEEAVRTVLSNAGEVGKLQPPAEHTLASALVVDAGQSQPSLAPADSSSSLLDKDYREKAVTPPQSDAPAKAASEFEELDGESPHVRETTPVEVAPGTPTAPASPKATTKGRLQASFGSGLASPIREESTPVFGSPFEKSPFEALAEKPMLQL</sequence>